<keyword evidence="3" id="KW-0804">Transcription</keyword>
<evidence type="ECO:0000313" key="6">
    <source>
        <dbReference type="Proteomes" id="UP000295008"/>
    </source>
</evidence>
<dbReference type="GO" id="GO:0003700">
    <property type="term" value="F:DNA-binding transcription factor activity"/>
    <property type="evidence" value="ECO:0007669"/>
    <property type="project" value="InterPro"/>
</dbReference>
<dbReference type="Gene3D" id="1.10.10.60">
    <property type="entry name" value="Homeodomain-like"/>
    <property type="match status" value="2"/>
</dbReference>
<evidence type="ECO:0000256" key="2">
    <source>
        <dbReference type="ARBA" id="ARBA00023125"/>
    </source>
</evidence>
<evidence type="ECO:0000259" key="4">
    <source>
        <dbReference type="PROSITE" id="PS01124"/>
    </source>
</evidence>
<reference evidence="5 6" key="1">
    <citation type="submission" date="2019-03" db="EMBL/GenBank/DDBJ databases">
        <title>Genomic Encyclopedia of Type Strains, Phase IV (KMG-IV): sequencing the most valuable type-strain genomes for metagenomic binning, comparative biology and taxonomic classification.</title>
        <authorList>
            <person name="Goeker M."/>
        </authorList>
    </citation>
    <scope>NUCLEOTIDE SEQUENCE [LARGE SCALE GENOMIC DNA]</scope>
    <source>
        <strain evidence="5 6">LX-B</strain>
    </source>
</reference>
<dbReference type="OrthoDB" id="9801123at2"/>
<comment type="caution">
    <text evidence="5">The sequence shown here is derived from an EMBL/GenBank/DDBJ whole genome shotgun (WGS) entry which is preliminary data.</text>
</comment>
<keyword evidence="6" id="KW-1185">Reference proteome</keyword>
<name>A0A4R1RA20_HYDET</name>
<dbReference type="PANTHER" id="PTHR43280:SF2">
    <property type="entry name" value="HTH-TYPE TRANSCRIPTIONAL REGULATOR EXSA"/>
    <property type="match status" value="1"/>
</dbReference>
<dbReference type="InterPro" id="IPR009057">
    <property type="entry name" value="Homeodomain-like_sf"/>
</dbReference>
<gene>
    <name evidence="5" type="ORF">EDC14_102421</name>
</gene>
<evidence type="ECO:0000313" key="5">
    <source>
        <dbReference type="EMBL" id="TCL62555.1"/>
    </source>
</evidence>
<sequence length="108" mass="12456">MSLQTLESMVQWLDNHALENPTLERMSSHVGYSPYYCSTKFREYTGVTYKRYLAKCRLHAAANLLLRTDDKIIEIALQCGYSSAESLSRAFMEVYQCTPTQYRKAQIG</sequence>
<dbReference type="PANTHER" id="PTHR43280">
    <property type="entry name" value="ARAC-FAMILY TRANSCRIPTIONAL REGULATOR"/>
    <property type="match status" value="1"/>
</dbReference>
<dbReference type="EMBL" id="SLUN01000024">
    <property type="protein sequence ID" value="TCL62555.1"/>
    <property type="molecule type" value="Genomic_DNA"/>
</dbReference>
<dbReference type="SMART" id="SM00342">
    <property type="entry name" value="HTH_ARAC"/>
    <property type="match status" value="1"/>
</dbReference>
<dbReference type="PROSITE" id="PS01124">
    <property type="entry name" value="HTH_ARAC_FAMILY_2"/>
    <property type="match status" value="1"/>
</dbReference>
<dbReference type="Proteomes" id="UP000295008">
    <property type="component" value="Unassembled WGS sequence"/>
</dbReference>
<protein>
    <submittedName>
        <fullName evidence="5">AraC family transcriptional regulator</fullName>
    </submittedName>
</protein>
<dbReference type="GO" id="GO:0043565">
    <property type="term" value="F:sequence-specific DNA binding"/>
    <property type="evidence" value="ECO:0007669"/>
    <property type="project" value="InterPro"/>
</dbReference>
<evidence type="ECO:0000256" key="1">
    <source>
        <dbReference type="ARBA" id="ARBA00023015"/>
    </source>
</evidence>
<feature type="domain" description="HTH araC/xylS-type" evidence="4">
    <location>
        <begin position="7"/>
        <end position="105"/>
    </location>
</feature>
<dbReference type="RefSeq" id="WP_132015622.1">
    <property type="nucleotide sequence ID" value="NZ_SLUN01000024.1"/>
</dbReference>
<proteinExistence type="predicted"/>
<evidence type="ECO:0000256" key="3">
    <source>
        <dbReference type="ARBA" id="ARBA00023163"/>
    </source>
</evidence>
<dbReference type="AlphaFoldDB" id="A0A4R1RA20"/>
<dbReference type="SUPFAM" id="SSF46689">
    <property type="entry name" value="Homeodomain-like"/>
    <property type="match status" value="2"/>
</dbReference>
<dbReference type="InterPro" id="IPR018060">
    <property type="entry name" value="HTH_AraC"/>
</dbReference>
<dbReference type="Pfam" id="PF12833">
    <property type="entry name" value="HTH_18"/>
    <property type="match status" value="1"/>
</dbReference>
<organism evidence="5 6">
    <name type="scientific">Hydrogenispora ethanolica</name>
    <dbReference type="NCBI Taxonomy" id="1082276"/>
    <lineage>
        <taxon>Bacteria</taxon>
        <taxon>Bacillati</taxon>
        <taxon>Bacillota</taxon>
        <taxon>Hydrogenispora</taxon>
    </lineage>
</organism>
<keyword evidence="1" id="KW-0805">Transcription regulation</keyword>
<accession>A0A4R1RA20</accession>
<keyword evidence="2" id="KW-0238">DNA-binding</keyword>